<proteinExistence type="predicted"/>
<dbReference type="AlphaFoldDB" id="A0A1H3ZSR0"/>
<protein>
    <submittedName>
        <fullName evidence="1">Uncharacterized protein</fullName>
    </submittedName>
</protein>
<dbReference type="RefSeq" id="WP_093043361.1">
    <property type="nucleotide sequence ID" value="NZ_FNQR01000003.1"/>
</dbReference>
<reference evidence="1 2" key="1">
    <citation type="submission" date="2016-10" db="EMBL/GenBank/DDBJ databases">
        <authorList>
            <person name="de Groot N.N."/>
        </authorList>
    </citation>
    <scope>NUCLEOTIDE SEQUENCE [LARGE SCALE GENOMIC DNA]</scope>
    <source>
        <strain evidence="1 2">CCM7597</strain>
    </source>
</reference>
<sequence length="160" mass="18777">MKSNQSLYLFMLIFLLVGCSDSREDAQPYQFHLVLSGESEHWEIEGYELQYDEKRYKSGNGKLAMKNIEEYVSDYLSMRIQVVTHGKDKRIQSYSVSGSDMNIVNHQIGTIEGIKMDSDEVIKKEDIDQIYATIIWRESQEKKDLKERILLYEREADSFD</sequence>
<evidence type="ECO:0000313" key="1">
    <source>
        <dbReference type="EMBL" id="SEA26760.1"/>
    </source>
</evidence>
<dbReference type="PROSITE" id="PS51257">
    <property type="entry name" value="PROKAR_LIPOPROTEIN"/>
    <property type="match status" value="1"/>
</dbReference>
<gene>
    <name evidence="1" type="ORF">SAMN05421743_103356</name>
</gene>
<accession>A0A1H3ZSR0</accession>
<name>A0A1H3ZSR0_9BACI</name>
<organism evidence="1 2">
    <name type="scientific">Thalassobacillus cyri</name>
    <dbReference type="NCBI Taxonomy" id="571932"/>
    <lineage>
        <taxon>Bacteria</taxon>
        <taxon>Bacillati</taxon>
        <taxon>Bacillota</taxon>
        <taxon>Bacilli</taxon>
        <taxon>Bacillales</taxon>
        <taxon>Bacillaceae</taxon>
        <taxon>Thalassobacillus</taxon>
    </lineage>
</organism>
<dbReference type="Proteomes" id="UP000198584">
    <property type="component" value="Unassembled WGS sequence"/>
</dbReference>
<dbReference type="STRING" id="571932.SAMN05421743_103356"/>
<dbReference type="OrthoDB" id="2973929at2"/>
<evidence type="ECO:0000313" key="2">
    <source>
        <dbReference type="Proteomes" id="UP000198584"/>
    </source>
</evidence>
<keyword evidence="2" id="KW-1185">Reference proteome</keyword>
<dbReference type="EMBL" id="FNQR01000003">
    <property type="protein sequence ID" value="SEA26760.1"/>
    <property type="molecule type" value="Genomic_DNA"/>
</dbReference>